<evidence type="ECO:0000313" key="4">
    <source>
        <dbReference type="EMBL" id="KAE8654848.1"/>
    </source>
</evidence>
<dbReference type="EMBL" id="VEPZ02001784">
    <property type="protein sequence ID" value="KAE8654848.1"/>
    <property type="molecule type" value="Genomic_DNA"/>
</dbReference>
<keyword evidence="3" id="KW-1133">Transmembrane helix</keyword>
<keyword evidence="3" id="KW-0812">Transmembrane</keyword>
<dbReference type="GO" id="GO:0005886">
    <property type="term" value="C:plasma membrane"/>
    <property type="evidence" value="ECO:0007669"/>
    <property type="project" value="TreeGrafter"/>
</dbReference>
<dbReference type="AlphaFoldDB" id="A0A6A2WB67"/>
<dbReference type="PANTHER" id="PTHR31234">
    <property type="entry name" value="LATE EMBRYOGENESIS ABUNDANT (LEA) HYDROXYPROLINE-RICH GLYCOPROTEIN FAMILY"/>
    <property type="match status" value="1"/>
</dbReference>
<accession>A0A6A2WB67</accession>
<comment type="subcellular location">
    <subcellularLocation>
        <location evidence="1">Membrane</location>
    </subcellularLocation>
</comment>
<dbReference type="InterPro" id="IPR044839">
    <property type="entry name" value="NDR1-like"/>
</dbReference>
<evidence type="ECO:0000256" key="3">
    <source>
        <dbReference type="SAM" id="Phobius"/>
    </source>
</evidence>
<sequence>MGSSGCLRCICCCYNCLVCLILAAFAISIFFLVYYQPERPIYELKDFEVKKFDIHGNILETDIAVSVQAINTNSKIELRYGKENSIDVEYWETKICSGSIPPFLQPTKNTTTVNTSLEGKTEVSQSFQDSLERDQMEGRIPLDIEIEMSIIFVIEGINWRKMETKMKCILVIDSLNSDKKTKIFNKKCGIKHEMA</sequence>
<dbReference type="Proteomes" id="UP000436088">
    <property type="component" value="Unassembled WGS sequence"/>
</dbReference>
<evidence type="ECO:0000256" key="2">
    <source>
        <dbReference type="ARBA" id="ARBA00023136"/>
    </source>
</evidence>
<keyword evidence="5" id="KW-1185">Reference proteome</keyword>
<reference evidence="4" key="1">
    <citation type="submission" date="2019-09" db="EMBL/GenBank/DDBJ databases">
        <title>Draft genome information of white flower Hibiscus syriacus.</title>
        <authorList>
            <person name="Kim Y.-M."/>
        </authorList>
    </citation>
    <scope>NUCLEOTIDE SEQUENCE [LARGE SCALE GENOMIC DNA]</scope>
    <source>
        <strain evidence="4">YM2019G1</strain>
    </source>
</reference>
<comment type="caution">
    <text evidence="4">The sequence shown here is derived from an EMBL/GenBank/DDBJ whole genome shotgun (WGS) entry which is preliminary data.</text>
</comment>
<gene>
    <name evidence="4" type="ORF">F3Y22_tig00117040pilonHSYRG00113</name>
</gene>
<evidence type="ECO:0000256" key="1">
    <source>
        <dbReference type="ARBA" id="ARBA00004370"/>
    </source>
</evidence>
<dbReference type="GO" id="GO:0098542">
    <property type="term" value="P:defense response to other organism"/>
    <property type="evidence" value="ECO:0007669"/>
    <property type="project" value="InterPro"/>
</dbReference>
<feature type="transmembrane region" description="Helical" evidence="3">
    <location>
        <begin position="12"/>
        <end position="35"/>
    </location>
</feature>
<name>A0A6A2WB67_HIBSY</name>
<dbReference type="OrthoDB" id="967315at2759"/>
<organism evidence="4 5">
    <name type="scientific">Hibiscus syriacus</name>
    <name type="common">Rose of Sharon</name>
    <dbReference type="NCBI Taxonomy" id="106335"/>
    <lineage>
        <taxon>Eukaryota</taxon>
        <taxon>Viridiplantae</taxon>
        <taxon>Streptophyta</taxon>
        <taxon>Embryophyta</taxon>
        <taxon>Tracheophyta</taxon>
        <taxon>Spermatophyta</taxon>
        <taxon>Magnoliopsida</taxon>
        <taxon>eudicotyledons</taxon>
        <taxon>Gunneridae</taxon>
        <taxon>Pentapetalae</taxon>
        <taxon>rosids</taxon>
        <taxon>malvids</taxon>
        <taxon>Malvales</taxon>
        <taxon>Malvaceae</taxon>
        <taxon>Malvoideae</taxon>
        <taxon>Hibiscus</taxon>
    </lineage>
</organism>
<keyword evidence="2 3" id="KW-0472">Membrane</keyword>
<proteinExistence type="predicted"/>
<protein>
    <submittedName>
        <fullName evidence="4">Uncharacterized protein</fullName>
    </submittedName>
</protein>
<dbReference type="PANTHER" id="PTHR31234:SF72">
    <property type="entry name" value="NDR1_HIN1-LIKE PROTEIN 6"/>
    <property type="match status" value="1"/>
</dbReference>
<evidence type="ECO:0000313" key="5">
    <source>
        <dbReference type="Proteomes" id="UP000436088"/>
    </source>
</evidence>